<dbReference type="InterPro" id="IPR036291">
    <property type="entry name" value="NAD(P)-bd_dom_sf"/>
</dbReference>
<accession>A0AAE3EB01</accession>
<reference evidence="3" key="1">
    <citation type="submission" date="2021-10" db="EMBL/GenBank/DDBJ databases">
        <title>Anaerobic single-cell dispensing facilitates the cultivation of human gut bacteria.</title>
        <authorList>
            <person name="Afrizal A."/>
        </authorList>
    </citation>
    <scope>NUCLEOTIDE SEQUENCE</scope>
    <source>
        <strain evidence="3">CLA-AA-H215</strain>
    </source>
</reference>
<proteinExistence type="inferred from homology"/>
<dbReference type="PROSITE" id="PS00061">
    <property type="entry name" value="ADH_SHORT"/>
    <property type="match status" value="1"/>
</dbReference>
<dbReference type="SUPFAM" id="SSF51735">
    <property type="entry name" value="NAD(P)-binding Rossmann-fold domains"/>
    <property type="match status" value="1"/>
</dbReference>
<dbReference type="PRINTS" id="PR00080">
    <property type="entry name" value="SDRFAMILY"/>
</dbReference>
<gene>
    <name evidence="3" type="ORF">LKD81_09275</name>
</gene>
<evidence type="ECO:0000313" key="3">
    <source>
        <dbReference type="EMBL" id="MCC2231180.1"/>
    </source>
</evidence>
<organism evidence="3 4">
    <name type="scientific">Hominifimenecus microfluidus</name>
    <dbReference type="NCBI Taxonomy" id="2885348"/>
    <lineage>
        <taxon>Bacteria</taxon>
        <taxon>Bacillati</taxon>
        <taxon>Bacillota</taxon>
        <taxon>Clostridia</taxon>
        <taxon>Lachnospirales</taxon>
        <taxon>Lachnospiraceae</taxon>
        <taxon>Hominifimenecus</taxon>
    </lineage>
</organism>
<dbReference type="Gene3D" id="3.40.50.720">
    <property type="entry name" value="NAD(P)-binding Rossmann-like Domain"/>
    <property type="match status" value="1"/>
</dbReference>
<dbReference type="InterPro" id="IPR020904">
    <property type="entry name" value="Sc_DH/Rdtase_CS"/>
</dbReference>
<sequence>MERFTDKTVVITGAGDMAEVIGERILSEGGKITFADFSEEALKRTIDALTEKGYAEENILTVSCNVKSQEDCDQVVAKTIERWGKVDALVATAGIIRHLPIDEMSEKDWQDVIDINLSGVFHACKAVVPSMKERRYGRIVLISSIGGRTGRNVGVNYAASKAGVNGITINLAYTLAPWNITVNSVAPGPLKGRMFESMPKDRQESLAAAIPLKRLGELADAAAAVAYLASDDAAWTTGEVLDVNGGLQY</sequence>
<dbReference type="InterPro" id="IPR002347">
    <property type="entry name" value="SDR_fam"/>
</dbReference>
<protein>
    <submittedName>
        <fullName evidence="3">SDR family oxidoreductase</fullName>
    </submittedName>
</protein>
<dbReference type="PANTHER" id="PTHR42760:SF133">
    <property type="entry name" value="3-OXOACYL-[ACYL-CARRIER-PROTEIN] REDUCTASE"/>
    <property type="match status" value="1"/>
</dbReference>
<evidence type="ECO:0000256" key="2">
    <source>
        <dbReference type="ARBA" id="ARBA00023002"/>
    </source>
</evidence>
<dbReference type="Proteomes" id="UP001198182">
    <property type="component" value="Unassembled WGS sequence"/>
</dbReference>
<dbReference type="Pfam" id="PF13561">
    <property type="entry name" value="adh_short_C2"/>
    <property type="match status" value="1"/>
</dbReference>
<dbReference type="GO" id="GO:0016616">
    <property type="term" value="F:oxidoreductase activity, acting on the CH-OH group of donors, NAD or NADP as acceptor"/>
    <property type="evidence" value="ECO:0007669"/>
    <property type="project" value="TreeGrafter"/>
</dbReference>
<dbReference type="RefSeq" id="WP_308453701.1">
    <property type="nucleotide sequence ID" value="NZ_JAJEQR010000023.1"/>
</dbReference>
<comment type="caution">
    <text evidence="3">The sequence shown here is derived from an EMBL/GenBank/DDBJ whole genome shotgun (WGS) entry which is preliminary data.</text>
</comment>
<dbReference type="PRINTS" id="PR00081">
    <property type="entry name" value="GDHRDH"/>
</dbReference>
<dbReference type="FunFam" id="3.40.50.720:FF:000173">
    <property type="entry name" value="3-oxoacyl-[acyl-carrier protein] reductase"/>
    <property type="match status" value="1"/>
</dbReference>
<dbReference type="EMBL" id="JAJEQR010000023">
    <property type="protein sequence ID" value="MCC2231180.1"/>
    <property type="molecule type" value="Genomic_DNA"/>
</dbReference>
<dbReference type="AlphaFoldDB" id="A0AAE3EB01"/>
<keyword evidence="2" id="KW-0560">Oxidoreductase</keyword>
<name>A0AAE3EB01_9FIRM</name>
<dbReference type="PANTHER" id="PTHR42760">
    <property type="entry name" value="SHORT-CHAIN DEHYDROGENASES/REDUCTASES FAMILY MEMBER"/>
    <property type="match status" value="1"/>
</dbReference>
<keyword evidence="4" id="KW-1185">Reference proteome</keyword>
<evidence type="ECO:0000313" key="4">
    <source>
        <dbReference type="Proteomes" id="UP001198182"/>
    </source>
</evidence>
<comment type="similarity">
    <text evidence="1">Belongs to the short-chain dehydrogenases/reductases (SDR) family.</text>
</comment>
<evidence type="ECO:0000256" key="1">
    <source>
        <dbReference type="ARBA" id="ARBA00006484"/>
    </source>
</evidence>